<accession>A0AC34FD53</accession>
<name>A0AC34FD53_9BILA</name>
<dbReference type="Proteomes" id="UP000887579">
    <property type="component" value="Unplaced"/>
</dbReference>
<evidence type="ECO:0000313" key="2">
    <source>
        <dbReference type="WBParaSite" id="ES5_v2.g15216.t1"/>
    </source>
</evidence>
<dbReference type="WBParaSite" id="ES5_v2.g15216.t1">
    <property type="protein sequence ID" value="ES5_v2.g15216.t1"/>
    <property type="gene ID" value="ES5_v2.g15216"/>
</dbReference>
<protein>
    <submittedName>
        <fullName evidence="2">Peptidase M10 metallopeptidase domain-containing protein</fullName>
    </submittedName>
</protein>
<evidence type="ECO:0000313" key="1">
    <source>
        <dbReference type="Proteomes" id="UP000887579"/>
    </source>
</evidence>
<organism evidence="1 2">
    <name type="scientific">Panagrolaimus sp. ES5</name>
    <dbReference type="NCBI Taxonomy" id="591445"/>
    <lineage>
        <taxon>Eukaryota</taxon>
        <taxon>Metazoa</taxon>
        <taxon>Ecdysozoa</taxon>
        <taxon>Nematoda</taxon>
        <taxon>Chromadorea</taxon>
        <taxon>Rhabditida</taxon>
        <taxon>Tylenchina</taxon>
        <taxon>Panagrolaimomorpha</taxon>
        <taxon>Panagrolaimoidea</taxon>
        <taxon>Panagrolaimidae</taxon>
        <taxon>Panagrolaimus</taxon>
    </lineage>
</organism>
<proteinExistence type="predicted"/>
<reference evidence="2" key="1">
    <citation type="submission" date="2022-11" db="UniProtKB">
        <authorList>
            <consortium name="WormBaseParasite"/>
        </authorList>
    </citation>
    <scope>IDENTIFICATION</scope>
</reference>
<sequence length="96" mass="11059">MFKMLKLVVTLLYFQLIASEVAPTKEQWSKQTLTYSVLKFPTKMNKKDTLAALKNAFNQWSKIAPKKFKKFPKNHTEADFTITFVSIDGPGGKMQR</sequence>